<feature type="coiled-coil region" evidence="5">
    <location>
        <begin position="1439"/>
        <end position="1508"/>
    </location>
</feature>
<feature type="domain" description="DNA2/NAM7 helicase helicase" evidence="8">
    <location>
        <begin position="1304"/>
        <end position="1589"/>
    </location>
</feature>
<evidence type="ECO:0000256" key="4">
    <source>
        <dbReference type="ARBA" id="ARBA00022840"/>
    </source>
</evidence>
<dbReference type="GO" id="GO:0016787">
    <property type="term" value="F:hydrolase activity"/>
    <property type="evidence" value="ECO:0007669"/>
    <property type="project" value="UniProtKB-KW"/>
</dbReference>
<dbReference type="EMBL" id="AJWJ01000054">
    <property type="protein sequence ID" value="KAF2076627.1"/>
    <property type="molecule type" value="Genomic_DNA"/>
</dbReference>
<dbReference type="InterPro" id="IPR041677">
    <property type="entry name" value="DNA2/NAM7_AAA_11"/>
</dbReference>
<proteinExistence type="predicted"/>
<feature type="compositionally biased region" description="Low complexity" evidence="6">
    <location>
        <begin position="1829"/>
        <end position="1850"/>
    </location>
</feature>
<dbReference type="GO" id="GO:0004386">
    <property type="term" value="F:helicase activity"/>
    <property type="evidence" value="ECO:0007669"/>
    <property type="project" value="UniProtKB-KW"/>
</dbReference>
<dbReference type="GO" id="GO:0006369">
    <property type="term" value="P:termination of RNA polymerase II transcription"/>
    <property type="evidence" value="ECO:0007669"/>
    <property type="project" value="TreeGrafter"/>
</dbReference>
<feature type="compositionally biased region" description="Low complexity" evidence="6">
    <location>
        <begin position="1865"/>
        <end position="1906"/>
    </location>
</feature>
<feature type="domain" description="DNA2/NAM7 helicase-like C-terminal" evidence="9">
    <location>
        <begin position="1596"/>
        <end position="1781"/>
    </location>
</feature>
<dbReference type="Gene3D" id="3.40.50.300">
    <property type="entry name" value="P-loop containing nucleotide triphosphate hydrolases"/>
    <property type="match status" value="2"/>
</dbReference>
<feature type="domain" description="Helicase Sen1 N-terminal" evidence="7">
    <location>
        <begin position="71"/>
        <end position="320"/>
    </location>
</feature>
<keyword evidence="3" id="KW-0347">Helicase</keyword>
<evidence type="ECO:0000256" key="1">
    <source>
        <dbReference type="ARBA" id="ARBA00022741"/>
    </source>
</evidence>
<evidence type="ECO:0000256" key="3">
    <source>
        <dbReference type="ARBA" id="ARBA00022806"/>
    </source>
</evidence>
<feature type="region of interest" description="Disordered" evidence="6">
    <location>
        <begin position="1829"/>
        <end position="1980"/>
    </location>
</feature>
<evidence type="ECO:0000256" key="6">
    <source>
        <dbReference type="SAM" id="MobiDB-lite"/>
    </source>
</evidence>
<dbReference type="SUPFAM" id="SSF52540">
    <property type="entry name" value="P-loop containing nucleoside triphosphate hydrolases"/>
    <property type="match status" value="1"/>
</dbReference>
<dbReference type="GO" id="GO:0001147">
    <property type="term" value="F:transcription termination site sequence-specific DNA binding"/>
    <property type="evidence" value="ECO:0007669"/>
    <property type="project" value="TreeGrafter"/>
</dbReference>
<comment type="caution">
    <text evidence="10">The sequence shown here is derived from an EMBL/GenBank/DDBJ whole genome shotgun (WGS) entry which is preliminary data.</text>
</comment>
<evidence type="ECO:0000259" key="8">
    <source>
        <dbReference type="Pfam" id="PF13086"/>
    </source>
</evidence>
<feature type="compositionally biased region" description="Basic and acidic residues" evidence="6">
    <location>
        <begin position="1916"/>
        <end position="1944"/>
    </location>
</feature>
<dbReference type="GO" id="GO:0016604">
    <property type="term" value="C:nuclear body"/>
    <property type="evidence" value="ECO:0007669"/>
    <property type="project" value="TreeGrafter"/>
</dbReference>
<protein>
    <submittedName>
        <fullName evidence="10">Uncharacterized protein</fullName>
    </submittedName>
</protein>
<dbReference type="Pfam" id="PF13086">
    <property type="entry name" value="AAA_11"/>
    <property type="match status" value="1"/>
</dbReference>
<evidence type="ECO:0000313" key="10">
    <source>
        <dbReference type="EMBL" id="KAF2076627.1"/>
    </source>
</evidence>
<dbReference type="GO" id="GO:0005524">
    <property type="term" value="F:ATP binding"/>
    <property type="evidence" value="ECO:0007669"/>
    <property type="project" value="UniProtKB-KW"/>
</dbReference>
<feature type="region of interest" description="Disordered" evidence="6">
    <location>
        <begin position="914"/>
        <end position="1018"/>
    </location>
</feature>
<name>A0A8J4Q0T0_9MYCE</name>
<dbReference type="InterPro" id="IPR045055">
    <property type="entry name" value="DNA2/NAM7-like"/>
</dbReference>
<dbReference type="InterPro" id="IPR024481">
    <property type="entry name" value="Helicase_Sen1_N"/>
</dbReference>
<dbReference type="InterPro" id="IPR027417">
    <property type="entry name" value="P-loop_NTPase"/>
</dbReference>
<feature type="compositionally biased region" description="Low complexity" evidence="6">
    <location>
        <begin position="963"/>
        <end position="1007"/>
    </location>
</feature>
<dbReference type="Pfam" id="PF13087">
    <property type="entry name" value="AAA_12"/>
    <property type="match status" value="1"/>
</dbReference>
<dbReference type="OrthoDB" id="6513042at2759"/>
<reference evidence="10" key="1">
    <citation type="submission" date="2020-01" db="EMBL/GenBank/DDBJ databases">
        <title>Development of genomics and gene disruption for Polysphondylium violaceum indicates a role for the polyketide synthase stlB in stalk morphogenesis.</title>
        <authorList>
            <person name="Narita B."/>
            <person name="Kawabe Y."/>
            <person name="Kin K."/>
            <person name="Saito T."/>
            <person name="Gibbs R."/>
            <person name="Kuspa A."/>
            <person name="Muzny D."/>
            <person name="Queller D."/>
            <person name="Richards S."/>
            <person name="Strassman J."/>
            <person name="Sucgang R."/>
            <person name="Worley K."/>
            <person name="Schaap P."/>
        </authorList>
    </citation>
    <scope>NUCLEOTIDE SEQUENCE</scope>
    <source>
        <strain evidence="10">QSvi11</strain>
    </source>
</reference>
<feature type="compositionally biased region" description="Basic and acidic residues" evidence="6">
    <location>
        <begin position="1853"/>
        <end position="1862"/>
    </location>
</feature>
<keyword evidence="2" id="KW-0378">Hydrolase</keyword>
<keyword evidence="1" id="KW-0547">Nucleotide-binding</keyword>
<dbReference type="CDD" id="cd18042">
    <property type="entry name" value="DEXXQc_SETX"/>
    <property type="match status" value="1"/>
</dbReference>
<dbReference type="Pfam" id="PF12726">
    <property type="entry name" value="SEN1_N"/>
    <property type="match status" value="1"/>
</dbReference>
<dbReference type="InterPro" id="IPR047187">
    <property type="entry name" value="SF1_C_Upf1"/>
</dbReference>
<dbReference type="InterPro" id="IPR041679">
    <property type="entry name" value="DNA2/NAM7-like_C"/>
</dbReference>
<feature type="compositionally biased region" description="Low complexity" evidence="6">
    <location>
        <begin position="914"/>
        <end position="955"/>
    </location>
</feature>
<keyword evidence="4" id="KW-0067">ATP-binding</keyword>
<evidence type="ECO:0000313" key="11">
    <source>
        <dbReference type="Proteomes" id="UP000695562"/>
    </source>
</evidence>
<accession>A0A8J4Q0T0</accession>
<evidence type="ECO:0000256" key="2">
    <source>
        <dbReference type="ARBA" id="ARBA00022801"/>
    </source>
</evidence>
<gene>
    <name evidence="10" type="ORF">CYY_002056</name>
</gene>
<evidence type="ECO:0000256" key="5">
    <source>
        <dbReference type="SAM" id="Coils"/>
    </source>
</evidence>
<keyword evidence="11" id="KW-1185">Reference proteome</keyword>
<dbReference type="FunFam" id="3.40.50.300:FF:000326">
    <property type="entry name" value="P-loop containing nucleoside triphosphate hydrolase"/>
    <property type="match status" value="1"/>
</dbReference>
<dbReference type="PANTHER" id="PTHR10887">
    <property type="entry name" value="DNA2/NAM7 HELICASE FAMILY"/>
    <property type="match status" value="1"/>
</dbReference>
<dbReference type="CDD" id="cd18808">
    <property type="entry name" value="SF1_C_Upf1"/>
    <property type="match status" value="1"/>
</dbReference>
<sequence>MNDSTKSEAEDRKLIQSWYQEYNNDEALVKTQCLQFCLTKDHLWCQHSEITKELLFFYGQKNNPDVKRFLDRVSDQMANCLDCTLKYRSVKKLQKDLLLSKYTEESVDALFAILKERDQERVLQSLLKFSDPNRDMGVLSTLLHECFHHPELLEHPTLRKIFLEKLDYVISGYTLTFGSPEKKVSGVFVMLMNEKKSIRQWALTNIKNMGKINELDDFQLIHPMFDKLIEYIQCYQKGEPIPSHCYFSDNILDIWSGISELLEQFTDFTFRNGLLSYFSSFLGLFIKELYRKTNSVSDELLDCFFKFFDFLQMEFWERSHTTKEEFVNVVCGLLLTYYDPRYHNSAGSKTKKSIKELLKRVLETCESEEEVFQTNDQIVGYFLSKSMNIKSTAVGSEIFVYVLDQLTNHFSTAKVSLWGKRLVFYISLQTFQSVVASVDQIPKAIKLLNKALEQSTFEMRGKFQLINHSLSKEEVDKELADPCEYWCKSIWVTLLLLNPKLIPYPIHETIFNTHRMLSLLSVPSSYAPGGSSTGGKVYEIYENLGEYQNLISQYLTTFTTQYKIMFDSVPHDPRSAKVDALDSPFFSKSILSFCVSPSAKIRDAFKKLLMKKFPNETVTMAFKESVKSCPADTLKGVLGLLRDLLIGFGLFHCLESINMIFYYINHLLFLLKNFSEIPKFLSQMYFTPIVDCLWPIAELFLSQPKYYPTIHQYGIAKPLILRAQDVKTLFEWIKNSFPLISNERYCSLKNSPLPSIVTTSIQNVKLPFTSVNMYPVYIRKPLQVEQYVDLSKMNQFEIAFEYYTEDLSNHYESLNSPAKVDLDSSIIYYYSLWLDYFICWDSKDLSPDWLDSLNTILKEMLKHKLKLNNSLTLLINSLADRISATQLSKLNAILANLNPPIVLSNSSSITNNINNNSSSSSNNSSSINNSGNTIQSKPTPPTSSLSSSSWSSKPLPGKDETSASHLSSSSSNKPIPPSNHSSNHSNNNNHHYSSGGHSNNHNHFGGNTTPKSMGGLSGKPMINKDDFNDVFDEFDRPIEPVALKDKKKTIVLDLGTDIKFKGSFKQGIPANDTDHYVPRIENLYKAILNWTPSILTEKDMKQLQIVPNTFNSYREYINIFEPLLLEEFKAQVIKNLDELDQTSGTPIIVDNLTRENDFHLIDFQIDSQKDDVDLLIDDLVAICKVNYGSSKWALSDIQSFGKIEMRERRASKRDKFIGTQKHLFIRVRFFQLDKRIGGSHHIKLSSNWTVQKITSLATISREYIALHSVGKIPLSNTILNPTTAVTDTSSYTIPAALKKALREQLNASQFNAINYSVSSQSGFTLLCGPPGTGKTKTIMSLLSVFLAIFKQLYNSGKSLAAPRILVCAPSNAAVDEIASRISVQGLLNGNAETYTPSAVRVGNLLHINPNVHHIALDNLIEDEMKGDNNNSVNLEQNKISNVKTKISSLFQNLEEYSQRISELNRALKTGKGSESHIKSQLNDLYYNKEKTDADLKKAKEEEKKANESFVSSKKVMVKDILAKCEIVLSTLSGSGYENLSLAINTFDLVIVDEAAQAIELSTLIPLRYDVKKCILVGDPNQLPPTIISKLAVNYQYEVSLFQRLQACKYPSLTLNVQYRMNPHISKFPSQHFYNNKLVDGENVKKYHMPFYEDPRFGPFIFYDIVDSSEESGSSTSLKNPLEARLANQILKVLFQLYPASRKLSIGAITPYKQQVWELKRNLDSSIEVNTVDGFQGKEKDIIIFSCVRAHKGNSIGFLSDVRRMNVGLTRAKYSMIIIGNSNLLALNPDWNDLIQYAKGIKNGYYQINSKSIHRDQLLPMDKITNITTTTTTTTNSSSSSSSSSNTSSTNGKASDEKEKDSLRVSNSNNIKPPSSSSSNNSKDSRPSTSNDPRSSSSHLLSSSSSHGDSAAPTNKRSIDDIDKTDNVKSEELKRLKSGHAEELRTMLNRGLANTNRSTSTSSSSSSSNNSNNNNNSGSTK</sequence>
<organism evidence="10 11">
    <name type="scientific">Polysphondylium violaceum</name>
    <dbReference type="NCBI Taxonomy" id="133409"/>
    <lineage>
        <taxon>Eukaryota</taxon>
        <taxon>Amoebozoa</taxon>
        <taxon>Evosea</taxon>
        <taxon>Eumycetozoa</taxon>
        <taxon>Dictyostelia</taxon>
        <taxon>Dictyosteliales</taxon>
        <taxon>Dictyosteliaceae</taxon>
        <taxon>Polysphondylium</taxon>
    </lineage>
</organism>
<evidence type="ECO:0000259" key="9">
    <source>
        <dbReference type="Pfam" id="PF13087"/>
    </source>
</evidence>
<feature type="compositionally biased region" description="Low complexity" evidence="6">
    <location>
        <begin position="1953"/>
        <end position="1980"/>
    </location>
</feature>
<dbReference type="GO" id="GO:0005694">
    <property type="term" value="C:chromosome"/>
    <property type="evidence" value="ECO:0007669"/>
    <property type="project" value="UniProtKB-ARBA"/>
</dbReference>
<keyword evidence="5" id="KW-0175">Coiled coil</keyword>
<evidence type="ECO:0000259" key="7">
    <source>
        <dbReference type="Pfam" id="PF12726"/>
    </source>
</evidence>
<dbReference type="Proteomes" id="UP000695562">
    <property type="component" value="Unassembled WGS sequence"/>
</dbReference>
<dbReference type="PANTHER" id="PTHR10887:SF495">
    <property type="entry name" value="HELICASE SENATAXIN ISOFORM X1-RELATED"/>
    <property type="match status" value="1"/>
</dbReference>